<proteinExistence type="predicted"/>
<keyword evidence="3" id="KW-1185">Reference proteome</keyword>
<feature type="compositionally biased region" description="Low complexity" evidence="1">
    <location>
        <begin position="35"/>
        <end position="45"/>
    </location>
</feature>
<accession>A0A0E0DBQ7</accession>
<reference evidence="2" key="2">
    <citation type="submission" date="2018-05" db="EMBL/GenBank/DDBJ databases">
        <title>OmerRS3 (Oryza meridionalis Reference Sequence Version 3).</title>
        <authorList>
            <person name="Zhang J."/>
            <person name="Kudrna D."/>
            <person name="Lee S."/>
            <person name="Talag J."/>
            <person name="Welchert J."/>
            <person name="Wing R.A."/>
        </authorList>
    </citation>
    <scope>NUCLEOTIDE SEQUENCE [LARGE SCALE GENOMIC DNA]</scope>
    <source>
        <strain evidence="2">cv. OR44</strain>
    </source>
</reference>
<dbReference type="AlphaFoldDB" id="A0A0E0DBQ7"/>
<organism evidence="2">
    <name type="scientific">Oryza meridionalis</name>
    <dbReference type="NCBI Taxonomy" id="40149"/>
    <lineage>
        <taxon>Eukaryota</taxon>
        <taxon>Viridiplantae</taxon>
        <taxon>Streptophyta</taxon>
        <taxon>Embryophyta</taxon>
        <taxon>Tracheophyta</taxon>
        <taxon>Spermatophyta</taxon>
        <taxon>Magnoliopsida</taxon>
        <taxon>Liliopsida</taxon>
        <taxon>Poales</taxon>
        <taxon>Poaceae</taxon>
        <taxon>BOP clade</taxon>
        <taxon>Oryzoideae</taxon>
        <taxon>Oryzeae</taxon>
        <taxon>Oryzinae</taxon>
        <taxon>Oryza</taxon>
    </lineage>
</organism>
<evidence type="ECO:0000313" key="2">
    <source>
        <dbReference type="EnsemblPlants" id="OMERI04G04960.1"/>
    </source>
</evidence>
<reference evidence="2" key="1">
    <citation type="submission" date="2015-04" db="UniProtKB">
        <authorList>
            <consortium name="EnsemblPlants"/>
        </authorList>
    </citation>
    <scope>IDENTIFICATION</scope>
</reference>
<feature type="region of interest" description="Disordered" evidence="1">
    <location>
        <begin position="35"/>
        <end position="58"/>
    </location>
</feature>
<sequence>MGLHRRRLAPIKRPPGPPLFAATFALARRRFAASASAREAPSSPRVQPSAAVAQEGRWDRKEEPHLVYPSVVAVSRQSTAVAVNPKLSTVAAALAAPFVVVHRRIWSPLPPARKKERKPGSHLLEAEDPGKPVVAVKTEFAVAF</sequence>
<dbReference type="Gramene" id="OMERI04G04960.1">
    <property type="protein sequence ID" value="OMERI04G04960.1"/>
    <property type="gene ID" value="OMERI04G04960"/>
</dbReference>
<dbReference type="HOGENOM" id="CLU_1799528_0_0_1"/>
<dbReference type="Proteomes" id="UP000008021">
    <property type="component" value="Chromosome 4"/>
</dbReference>
<evidence type="ECO:0000256" key="1">
    <source>
        <dbReference type="SAM" id="MobiDB-lite"/>
    </source>
</evidence>
<name>A0A0E0DBQ7_9ORYZ</name>
<evidence type="ECO:0000313" key="3">
    <source>
        <dbReference type="Proteomes" id="UP000008021"/>
    </source>
</evidence>
<dbReference type="EnsemblPlants" id="OMERI04G04960.1">
    <property type="protein sequence ID" value="OMERI04G04960.1"/>
    <property type="gene ID" value="OMERI04G04960"/>
</dbReference>
<protein>
    <submittedName>
        <fullName evidence="2">Uncharacterized protein</fullName>
    </submittedName>
</protein>